<name>A0A7K4BYY2_9ARCH</name>
<dbReference type="AlphaFoldDB" id="A0A7K4BYY2"/>
<comment type="caution">
    <text evidence="1">The sequence shown here is derived from an EMBL/GenBank/DDBJ whole genome shotgun (WGS) entry which is preliminary data.</text>
</comment>
<organism evidence="1 2">
    <name type="scientific">Candidatus Iainarchaeum sp</name>
    <dbReference type="NCBI Taxonomy" id="3101447"/>
    <lineage>
        <taxon>Archaea</taxon>
        <taxon>Candidatus Iainarchaeota</taxon>
        <taxon>Candidatus Iainarchaeia</taxon>
        <taxon>Candidatus Iainarchaeales</taxon>
        <taxon>Candidatus Iainarchaeaceae</taxon>
        <taxon>Candidatus Iainarchaeum</taxon>
    </lineage>
</organism>
<gene>
    <name evidence="1" type="ORF">GX950_01465</name>
</gene>
<accession>A0A7K4BYY2</accession>
<dbReference type="Proteomes" id="UP000526302">
    <property type="component" value="Unassembled WGS sequence"/>
</dbReference>
<reference evidence="1 2" key="1">
    <citation type="journal article" date="2020" name="Biotechnol. Biofuels">
        <title>New insights from the biogas microbiome by comprehensive genome-resolved metagenomics of nearly 1600 species originating from multiple anaerobic digesters.</title>
        <authorList>
            <person name="Campanaro S."/>
            <person name="Treu L."/>
            <person name="Rodriguez-R L.M."/>
            <person name="Kovalovszki A."/>
            <person name="Ziels R.M."/>
            <person name="Maus I."/>
            <person name="Zhu X."/>
            <person name="Kougias P.G."/>
            <person name="Basile A."/>
            <person name="Luo G."/>
            <person name="Schluter A."/>
            <person name="Konstantinidis K.T."/>
            <person name="Angelidaki I."/>
        </authorList>
    </citation>
    <scope>NUCLEOTIDE SEQUENCE [LARGE SCALE GENOMIC DNA]</scope>
    <source>
        <strain evidence="1">AS22ysBPME_79</strain>
    </source>
</reference>
<proteinExistence type="predicted"/>
<sequence>MQKFLDFNFKNISVLDLKDPVFSELSSSSVREQIVSLIGFQPGLSCIQLTKIINSFREKKVTNQAVFHLLNELCADGVLLKKDRKYFVNREWISKLKNTICEIEEKLSGSQEQVIILC</sequence>
<dbReference type="EMBL" id="JAAZKV010000011">
    <property type="protein sequence ID" value="NMA44464.1"/>
    <property type="molecule type" value="Genomic_DNA"/>
</dbReference>
<protein>
    <submittedName>
        <fullName evidence="1">Uncharacterized protein</fullName>
    </submittedName>
</protein>
<evidence type="ECO:0000313" key="1">
    <source>
        <dbReference type="EMBL" id="NMA44464.1"/>
    </source>
</evidence>
<evidence type="ECO:0000313" key="2">
    <source>
        <dbReference type="Proteomes" id="UP000526302"/>
    </source>
</evidence>